<evidence type="ECO:0000259" key="7">
    <source>
        <dbReference type="PROSITE" id="PS00623"/>
    </source>
</evidence>
<dbReference type="InterPro" id="IPR036188">
    <property type="entry name" value="FAD/NAD-bd_sf"/>
</dbReference>
<sequence length="538" mass="57961">MEAYDYIVVGAGSAGCVLANRLSKDGRSQVLLLEAGGDDSSPLIAMPKGFAKLVAMPRHAWHFPVHQPRKPGLPAAEVWVRGKGLGGSSSINGMIYIRGQKGDFDDWEAHAGANWGWDAMKAAFKAIEDHELGADELRGAGGPVHVSTGKFRYPVSEAMVRAGEEMGLERKEDFNREDNEGVGYYAHTIKNGRRVSSAAAFLKPAMARPNLKVLTGVQVERVLFEGKRVVGVAARHNGEAVTFRCRGEVILSTGAILTPKILQLSGIGPGEHLRAKGIPVLADSPDVGRRMRDHLGFLLPFRLKNDPGLNARFRGIGLVKSVLQYYLLKSGPMATGPFEVGAFFRTAPQVSRPDAQLYLSAFTYPRSEDNFPVPDGVEDKPGVTAYGQLLRLTSEGSVMVSSSDPQAALEVTPNWLSTEEDCQAAVNMVKYMRRYMRQPALAKFVGEELLPGGCETDDQILDVFRQASLCGTHAVASCRMGSDAASVVDERLRVRGVEGLRAADCSVMPAPISGNTNGPAMALGWRAADLILADRAGC</sequence>
<dbReference type="SUPFAM" id="SSF51905">
    <property type="entry name" value="FAD/NAD(P)-binding domain"/>
    <property type="match status" value="1"/>
</dbReference>
<dbReference type="PIRSF" id="PIRSF000137">
    <property type="entry name" value="Alcohol_oxidase"/>
    <property type="match status" value="1"/>
</dbReference>
<keyword evidence="10" id="KW-1185">Reference proteome</keyword>
<feature type="domain" description="Glucose-methanol-choline oxidoreductase N-terminal" evidence="7">
    <location>
        <begin position="82"/>
        <end position="105"/>
    </location>
</feature>
<dbReference type="InterPro" id="IPR012132">
    <property type="entry name" value="GMC_OxRdtase"/>
</dbReference>
<dbReference type="InterPro" id="IPR000172">
    <property type="entry name" value="GMC_OxRdtase_N"/>
</dbReference>
<organism evidence="9 10">
    <name type="scientific">Zoogloea oleivorans</name>
    <dbReference type="NCBI Taxonomy" id="1552750"/>
    <lineage>
        <taxon>Bacteria</taxon>
        <taxon>Pseudomonadati</taxon>
        <taxon>Pseudomonadota</taxon>
        <taxon>Betaproteobacteria</taxon>
        <taxon>Rhodocyclales</taxon>
        <taxon>Zoogloeaceae</taxon>
        <taxon>Zoogloea</taxon>
    </lineage>
</organism>
<dbReference type="GO" id="GO:0016614">
    <property type="term" value="F:oxidoreductase activity, acting on CH-OH group of donors"/>
    <property type="evidence" value="ECO:0007669"/>
    <property type="project" value="InterPro"/>
</dbReference>
<evidence type="ECO:0000256" key="6">
    <source>
        <dbReference type="RuleBase" id="RU003968"/>
    </source>
</evidence>
<dbReference type="PROSITE" id="PS00624">
    <property type="entry name" value="GMC_OXRED_2"/>
    <property type="match status" value="1"/>
</dbReference>
<dbReference type="OrthoDB" id="9785276at2"/>
<evidence type="ECO:0000256" key="2">
    <source>
        <dbReference type="ARBA" id="ARBA00010790"/>
    </source>
</evidence>
<evidence type="ECO:0000313" key="9">
    <source>
        <dbReference type="EMBL" id="TYC55234.1"/>
    </source>
</evidence>
<keyword evidence="3 6" id="KW-0285">Flavoprotein</keyword>
<keyword evidence="4 5" id="KW-0274">FAD</keyword>
<dbReference type="Pfam" id="PF00732">
    <property type="entry name" value="GMC_oxred_N"/>
    <property type="match status" value="1"/>
</dbReference>
<protein>
    <submittedName>
        <fullName evidence="9">Glucose-methanol-choline oxidoreductase</fullName>
    </submittedName>
</protein>
<dbReference type="PANTHER" id="PTHR11552:SF147">
    <property type="entry name" value="CHOLINE DEHYDROGENASE, MITOCHONDRIAL"/>
    <property type="match status" value="1"/>
</dbReference>
<accession>A0A6C2CM10</accession>
<dbReference type="PANTHER" id="PTHR11552">
    <property type="entry name" value="GLUCOSE-METHANOL-CHOLINE GMC OXIDOREDUCTASE"/>
    <property type="match status" value="1"/>
</dbReference>
<dbReference type="SUPFAM" id="SSF54373">
    <property type="entry name" value="FAD-linked reductases, C-terminal domain"/>
    <property type="match status" value="1"/>
</dbReference>
<dbReference type="AlphaFoldDB" id="A0A6C2CM10"/>
<feature type="binding site" evidence="5">
    <location>
        <position position="219"/>
    </location>
    <ligand>
        <name>FAD</name>
        <dbReference type="ChEBI" id="CHEBI:57692"/>
    </ligand>
</feature>
<proteinExistence type="inferred from homology"/>
<evidence type="ECO:0000256" key="1">
    <source>
        <dbReference type="ARBA" id="ARBA00001974"/>
    </source>
</evidence>
<dbReference type="GO" id="GO:0050660">
    <property type="term" value="F:flavin adenine dinucleotide binding"/>
    <property type="evidence" value="ECO:0007669"/>
    <property type="project" value="InterPro"/>
</dbReference>
<dbReference type="Gene3D" id="3.50.50.60">
    <property type="entry name" value="FAD/NAD(P)-binding domain"/>
    <property type="match status" value="1"/>
</dbReference>
<reference evidence="9 10" key="1">
    <citation type="submission" date="2019-01" db="EMBL/GenBank/DDBJ databases">
        <title>Zoogloea oleivorans genome sequencing and assembly.</title>
        <authorList>
            <person name="Tancsics A."/>
            <person name="Farkas M."/>
            <person name="Kriszt B."/>
            <person name="Maroti G."/>
            <person name="Horvath B."/>
        </authorList>
    </citation>
    <scope>NUCLEOTIDE SEQUENCE [LARGE SCALE GENOMIC DNA]</scope>
    <source>
        <strain evidence="9 10">Buc</strain>
    </source>
</reference>
<comment type="cofactor">
    <cofactor evidence="1 5">
        <name>FAD</name>
        <dbReference type="ChEBI" id="CHEBI:57692"/>
    </cofactor>
</comment>
<gene>
    <name evidence="9" type="ORF">ETQ85_14555</name>
</gene>
<evidence type="ECO:0000256" key="3">
    <source>
        <dbReference type="ARBA" id="ARBA00022630"/>
    </source>
</evidence>
<evidence type="ECO:0000313" key="10">
    <source>
        <dbReference type="Proteomes" id="UP000389128"/>
    </source>
</evidence>
<comment type="caution">
    <text evidence="9">The sequence shown here is derived from an EMBL/GenBank/DDBJ whole genome shotgun (WGS) entry which is preliminary data.</text>
</comment>
<evidence type="ECO:0000256" key="4">
    <source>
        <dbReference type="ARBA" id="ARBA00022827"/>
    </source>
</evidence>
<dbReference type="Gene3D" id="3.30.560.10">
    <property type="entry name" value="Glucose Oxidase, domain 3"/>
    <property type="match status" value="1"/>
</dbReference>
<dbReference type="PROSITE" id="PS00623">
    <property type="entry name" value="GMC_OXRED_1"/>
    <property type="match status" value="1"/>
</dbReference>
<dbReference type="RefSeq" id="WP_148579801.1">
    <property type="nucleotide sequence ID" value="NZ_SDKK01000013.1"/>
</dbReference>
<feature type="domain" description="Glucose-methanol-choline oxidoreductase N-terminal" evidence="8">
    <location>
        <begin position="254"/>
        <end position="268"/>
    </location>
</feature>
<dbReference type="Pfam" id="PF05199">
    <property type="entry name" value="GMC_oxred_C"/>
    <property type="match status" value="1"/>
</dbReference>
<dbReference type="InterPro" id="IPR007867">
    <property type="entry name" value="GMC_OxRtase_C"/>
</dbReference>
<evidence type="ECO:0000256" key="5">
    <source>
        <dbReference type="PIRSR" id="PIRSR000137-2"/>
    </source>
</evidence>
<evidence type="ECO:0000259" key="8">
    <source>
        <dbReference type="PROSITE" id="PS00624"/>
    </source>
</evidence>
<name>A0A6C2CM10_9RHOO</name>
<dbReference type="Proteomes" id="UP000389128">
    <property type="component" value="Unassembled WGS sequence"/>
</dbReference>
<dbReference type="EMBL" id="SDKK01000013">
    <property type="protein sequence ID" value="TYC55234.1"/>
    <property type="molecule type" value="Genomic_DNA"/>
</dbReference>
<comment type="similarity">
    <text evidence="2 6">Belongs to the GMC oxidoreductase family.</text>
</comment>